<keyword evidence="3 5" id="KW-1133">Transmembrane helix</keyword>
<dbReference type="GO" id="GO:0016020">
    <property type="term" value="C:membrane"/>
    <property type="evidence" value="ECO:0007669"/>
    <property type="project" value="UniProtKB-SubCell"/>
</dbReference>
<organism evidence="7 8">
    <name type="scientific">Haematococcus lacustris</name>
    <name type="common">Green alga</name>
    <name type="synonym">Haematococcus pluvialis</name>
    <dbReference type="NCBI Taxonomy" id="44745"/>
    <lineage>
        <taxon>Eukaryota</taxon>
        <taxon>Viridiplantae</taxon>
        <taxon>Chlorophyta</taxon>
        <taxon>core chlorophytes</taxon>
        <taxon>Chlorophyceae</taxon>
        <taxon>CS clade</taxon>
        <taxon>Chlamydomonadales</taxon>
        <taxon>Haematococcaceae</taxon>
        <taxon>Haematococcus</taxon>
    </lineage>
</organism>
<evidence type="ECO:0000256" key="4">
    <source>
        <dbReference type="ARBA" id="ARBA00023136"/>
    </source>
</evidence>
<gene>
    <name evidence="7" type="ORF">HaLaN_15044</name>
</gene>
<dbReference type="Pfam" id="PF03151">
    <property type="entry name" value="TPT"/>
    <property type="match status" value="1"/>
</dbReference>
<evidence type="ECO:0000256" key="5">
    <source>
        <dbReference type="SAM" id="Phobius"/>
    </source>
</evidence>
<feature type="non-terminal residue" evidence="7">
    <location>
        <position position="1"/>
    </location>
</feature>
<protein>
    <recommendedName>
        <fullName evidence="6">Sugar phosphate transporter domain-containing protein</fullName>
    </recommendedName>
</protein>
<comment type="subcellular location">
    <subcellularLocation>
        <location evidence="1">Membrane</location>
        <topology evidence="1">Multi-pass membrane protein</topology>
    </subcellularLocation>
</comment>
<dbReference type="AlphaFoldDB" id="A0A699ZA32"/>
<evidence type="ECO:0000313" key="8">
    <source>
        <dbReference type="Proteomes" id="UP000485058"/>
    </source>
</evidence>
<feature type="transmembrane region" description="Helical" evidence="5">
    <location>
        <begin position="62"/>
        <end position="80"/>
    </location>
</feature>
<keyword evidence="4 5" id="KW-0472">Membrane</keyword>
<reference evidence="7 8" key="1">
    <citation type="submission" date="2020-02" db="EMBL/GenBank/DDBJ databases">
        <title>Draft genome sequence of Haematococcus lacustris strain NIES-144.</title>
        <authorList>
            <person name="Morimoto D."/>
            <person name="Nakagawa S."/>
            <person name="Yoshida T."/>
            <person name="Sawayama S."/>
        </authorList>
    </citation>
    <scope>NUCLEOTIDE SEQUENCE [LARGE SCALE GENOMIC DNA]</scope>
    <source>
        <strain evidence="7 8">NIES-144</strain>
    </source>
</reference>
<feature type="transmembrane region" description="Helical" evidence="5">
    <location>
        <begin position="37"/>
        <end position="55"/>
    </location>
</feature>
<evidence type="ECO:0000313" key="7">
    <source>
        <dbReference type="EMBL" id="GFH18270.1"/>
    </source>
</evidence>
<proteinExistence type="predicted"/>
<dbReference type="InterPro" id="IPR050186">
    <property type="entry name" value="TPT_transporter"/>
</dbReference>
<sequence length="153" mass="16349">MGMASSGILSFICCRAGLVEAKTVITFDFWLKKILPVGLFMALTLWTGNVVYLYLTVAFIQMLKAFTPVVTMVCLFLAGLEDPTKKMIASVLLTAGGTAVAAYGEVNLSIIGLVFMFSSETGEAIRLVMTQVTGSSPHHACMACMVLAHGQTN</sequence>
<feature type="non-terminal residue" evidence="7">
    <location>
        <position position="153"/>
    </location>
</feature>
<dbReference type="PANTHER" id="PTHR11132">
    <property type="entry name" value="SOLUTE CARRIER FAMILY 35"/>
    <property type="match status" value="1"/>
</dbReference>
<dbReference type="EMBL" id="BLLF01001274">
    <property type="protein sequence ID" value="GFH18270.1"/>
    <property type="molecule type" value="Genomic_DNA"/>
</dbReference>
<feature type="domain" description="Sugar phosphate transporter" evidence="6">
    <location>
        <begin position="4"/>
        <end position="129"/>
    </location>
</feature>
<evidence type="ECO:0000256" key="3">
    <source>
        <dbReference type="ARBA" id="ARBA00022989"/>
    </source>
</evidence>
<accession>A0A699ZA32</accession>
<keyword evidence="2 5" id="KW-0812">Transmembrane</keyword>
<evidence type="ECO:0000256" key="1">
    <source>
        <dbReference type="ARBA" id="ARBA00004141"/>
    </source>
</evidence>
<comment type="caution">
    <text evidence="7">The sequence shown here is derived from an EMBL/GenBank/DDBJ whole genome shotgun (WGS) entry which is preliminary data.</text>
</comment>
<evidence type="ECO:0000259" key="6">
    <source>
        <dbReference type="Pfam" id="PF03151"/>
    </source>
</evidence>
<dbReference type="Proteomes" id="UP000485058">
    <property type="component" value="Unassembled WGS sequence"/>
</dbReference>
<feature type="transmembrane region" description="Helical" evidence="5">
    <location>
        <begin position="92"/>
        <end position="117"/>
    </location>
</feature>
<name>A0A699ZA32_HAELA</name>
<evidence type="ECO:0000256" key="2">
    <source>
        <dbReference type="ARBA" id="ARBA00022692"/>
    </source>
</evidence>
<dbReference type="InterPro" id="IPR004853">
    <property type="entry name" value="Sugar_P_trans_dom"/>
</dbReference>
<keyword evidence="8" id="KW-1185">Reference proteome</keyword>